<dbReference type="PANTHER" id="PTHR11014">
    <property type="entry name" value="PEPTIDASE M20 FAMILY MEMBER"/>
    <property type="match status" value="1"/>
</dbReference>
<accession>A0ABT3SYV0</accession>
<keyword evidence="4" id="KW-1185">Reference proteome</keyword>
<comment type="caution">
    <text evidence="3">The sequence shown here is derived from an EMBL/GenBank/DDBJ whole genome shotgun (WGS) entry which is preliminary data.</text>
</comment>
<dbReference type="Gene3D" id="3.30.70.360">
    <property type="match status" value="1"/>
</dbReference>
<feature type="domain" description="Peptidase M20 dimerisation" evidence="2">
    <location>
        <begin position="214"/>
        <end position="312"/>
    </location>
</feature>
<dbReference type="NCBIfam" id="TIGR01891">
    <property type="entry name" value="amidohydrolases"/>
    <property type="match status" value="1"/>
</dbReference>
<keyword evidence="1" id="KW-0378">Hydrolase</keyword>
<evidence type="ECO:0000256" key="1">
    <source>
        <dbReference type="ARBA" id="ARBA00022801"/>
    </source>
</evidence>
<dbReference type="Pfam" id="PF01546">
    <property type="entry name" value="Peptidase_M20"/>
    <property type="match status" value="1"/>
</dbReference>
<organism evidence="3 4">
    <name type="scientific">Candidatus Seongchinamella marina</name>
    <dbReference type="NCBI Taxonomy" id="2518990"/>
    <lineage>
        <taxon>Bacteria</taxon>
        <taxon>Pseudomonadati</taxon>
        <taxon>Pseudomonadota</taxon>
        <taxon>Gammaproteobacteria</taxon>
        <taxon>Cellvibrionales</taxon>
        <taxon>Halieaceae</taxon>
        <taxon>Seongchinamella</taxon>
    </lineage>
</organism>
<dbReference type="InterPro" id="IPR002933">
    <property type="entry name" value="Peptidase_M20"/>
</dbReference>
<dbReference type="InterPro" id="IPR017439">
    <property type="entry name" value="Amidohydrolase"/>
</dbReference>
<dbReference type="Proteomes" id="UP001143307">
    <property type="component" value="Unassembled WGS sequence"/>
</dbReference>
<dbReference type="SUPFAM" id="SSF55031">
    <property type="entry name" value="Bacterial exopeptidase dimerisation domain"/>
    <property type="match status" value="1"/>
</dbReference>
<evidence type="ECO:0000313" key="3">
    <source>
        <dbReference type="EMBL" id="MCX2975177.1"/>
    </source>
</evidence>
<protein>
    <submittedName>
        <fullName evidence="3">Amidohydrolase</fullName>
    </submittedName>
</protein>
<dbReference type="Gene3D" id="3.40.630.10">
    <property type="entry name" value="Zn peptidases"/>
    <property type="match status" value="1"/>
</dbReference>
<sequence length="434" mass="46562">MLACLLSLSLETSAQAYSDIDTAAERVEQKVIEWRRQIHQHPELSNREIKTAALVADHLLSLGLDVTTEVGVHGVVAVLKGGQPGDKVIALRADMDANAVKEMQTLPFKSTRIDETWPEGAVPVMHACGHDGHTAMLMGAAEVLAAMREQIPGTVKFIFQGAEEGPPGDEEGGGSMMVREGALENPKPNMVFAIHLAPSPNNAVGYAKGNALANSYKLSIKIAGAGTHGSAPWAGKDPMPVGAEIISALAQIYRQVPANEALTLSIGKVIDEGRFNIIGSNLTLVGTLRVLNNDLLQDIKMRVERIASNIAEAHGQTAEVVWEQFVPAVYNDPEWVIRMLPTLERVVGATNVFEGPPSLGYDDASEFINPIGGLYIGLGAQDSEFGGPAGIRPIEGGKGIYYNHSPHFYINEEVLVTGVRLHVNTVFDFLNGKI</sequence>
<gene>
    <name evidence="3" type="ORF">EYC87_16460</name>
</gene>
<reference evidence="3" key="1">
    <citation type="submission" date="2019-02" db="EMBL/GenBank/DDBJ databases">
        <authorList>
            <person name="Li S.-H."/>
        </authorList>
    </citation>
    <scope>NUCLEOTIDE SEQUENCE</scope>
    <source>
        <strain evidence="3">IMCC8485</strain>
    </source>
</reference>
<dbReference type="EMBL" id="SHNP01000006">
    <property type="protein sequence ID" value="MCX2975177.1"/>
    <property type="molecule type" value="Genomic_DNA"/>
</dbReference>
<dbReference type="InterPro" id="IPR011650">
    <property type="entry name" value="Peptidase_M20_dimer"/>
</dbReference>
<dbReference type="InterPro" id="IPR036264">
    <property type="entry name" value="Bact_exopeptidase_dim_dom"/>
</dbReference>
<evidence type="ECO:0000313" key="4">
    <source>
        <dbReference type="Proteomes" id="UP001143307"/>
    </source>
</evidence>
<dbReference type="PANTHER" id="PTHR11014:SF63">
    <property type="entry name" value="METALLOPEPTIDASE, PUTATIVE (AFU_ORTHOLOGUE AFUA_6G09600)-RELATED"/>
    <property type="match status" value="1"/>
</dbReference>
<proteinExistence type="predicted"/>
<evidence type="ECO:0000259" key="2">
    <source>
        <dbReference type="Pfam" id="PF07687"/>
    </source>
</evidence>
<dbReference type="Pfam" id="PF07687">
    <property type="entry name" value="M20_dimer"/>
    <property type="match status" value="1"/>
</dbReference>
<name>A0ABT3SYV0_9GAMM</name>
<dbReference type="PIRSF" id="PIRSF005962">
    <property type="entry name" value="Pept_M20D_amidohydro"/>
    <property type="match status" value="1"/>
</dbReference>
<dbReference type="SUPFAM" id="SSF53187">
    <property type="entry name" value="Zn-dependent exopeptidases"/>
    <property type="match status" value="1"/>
</dbReference>